<name>A0ABQ0FXZ2_9PEZI</name>
<dbReference type="Proteomes" id="UP001628179">
    <property type="component" value="Unassembled WGS sequence"/>
</dbReference>
<feature type="compositionally biased region" description="Low complexity" evidence="1">
    <location>
        <begin position="265"/>
        <end position="282"/>
    </location>
</feature>
<feature type="region of interest" description="Disordered" evidence="1">
    <location>
        <begin position="38"/>
        <end position="79"/>
    </location>
</feature>
<gene>
    <name evidence="2" type="ORF">MFIFM68171_00596</name>
</gene>
<organism evidence="2 3">
    <name type="scientific">Madurella fahalii</name>
    <dbReference type="NCBI Taxonomy" id="1157608"/>
    <lineage>
        <taxon>Eukaryota</taxon>
        <taxon>Fungi</taxon>
        <taxon>Dikarya</taxon>
        <taxon>Ascomycota</taxon>
        <taxon>Pezizomycotina</taxon>
        <taxon>Sordariomycetes</taxon>
        <taxon>Sordariomycetidae</taxon>
        <taxon>Sordariales</taxon>
        <taxon>Sordariales incertae sedis</taxon>
        <taxon>Madurella</taxon>
    </lineage>
</organism>
<proteinExistence type="predicted"/>
<feature type="region of interest" description="Disordered" evidence="1">
    <location>
        <begin position="1"/>
        <end position="20"/>
    </location>
</feature>
<accession>A0ABQ0FXZ2</accession>
<evidence type="ECO:0000313" key="2">
    <source>
        <dbReference type="EMBL" id="GAB1310386.1"/>
    </source>
</evidence>
<evidence type="ECO:0000256" key="1">
    <source>
        <dbReference type="SAM" id="MobiDB-lite"/>
    </source>
</evidence>
<dbReference type="RefSeq" id="XP_070912119.1">
    <property type="nucleotide sequence ID" value="XM_071056018.1"/>
</dbReference>
<sequence length="302" mass="32433">MDRSGDAMLSNGHAPHSPAAPLALSDLMARIPCSDHACDGPALSPGIEKAESVGEPARAQQPPEEAKRPPSNPGQDAAPVDWLATRSQLLPRRNQGNRADWVRGWSEAVGVHGEETYCACSETVAGNKVWKGRTSGLASNVRAILAGPANKPTASSEPDLCRNCSRPPSSLPSTATSPASEHSGLQRGQSFSRKLNSFFMRVKSRHSRSGHGGSAEFHNILWPENYQPKWATGQRRFLVRPPSQQKSHSMDIFPGHNRNHINATSSGSSSDSDALRAASGLSRSMTRLKRAAALLQRSNTPK</sequence>
<comment type="caution">
    <text evidence="2">The sequence shown here is derived from an EMBL/GenBank/DDBJ whole genome shotgun (WGS) entry which is preliminary data.</text>
</comment>
<reference evidence="2 3" key="1">
    <citation type="submission" date="2024-09" db="EMBL/GenBank/DDBJ databases">
        <title>Itraconazole resistance in Madurella fahalii resulting from another homologue of gene encoding cytochrome P450 14-alpha sterol demethylase (CYP51).</title>
        <authorList>
            <person name="Yoshioka I."/>
            <person name="Fahal A.H."/>
            <person name="Kaneko S."/>
            <person name="Yaguchi T."/>
        </authorList>
    </citation>
    <scope>NUCLEOTIDE SEQUENCE [LARGE SCALE GENOMIC DNA]</scope>
    <source>
        <strain evidence="2 3">IFM 68171</strain>
    </source>
</reference>
<keyword evidence="3" id="KW-1185">Reference proteome</keyword>
<dbReference type="EMBL" id="BAAFSV010000001">
    <property type="protein sequence ID" value="GAB1310386.1"/>
    <property type="molecule type" value="Genomic_DNA"/>
</dbReference>
<evidence type="ECO:0000313" key="3">
    <source>
        <dbReference type="Proteomes" id="UP001628179"/>
    </source>
</evidence>
<dbReference type="GeneID" id="98171341"/>
<feature type="region of interest" description="Disordered" evidence="1">
    <location>
        <begin position="149"/>
        <end position="189"/>
    </location>
</feature>
<feature type="region of interest" description="Disordered" evidence="1">
    <location>
        <begin position="240"/>
        <end position="282"/>
    </location>
</feature>
<feature type="compositionally biased region" description="Low complexity" evidence="1">
    <location>
        <begin position="165"/>
        <end position="180"/>
    </location>
</feature>
<protein>
    <submittedName>
        <fullName evidence="2">Uncharacterized protein</fullName>
    </submittedName>
</protein>